<dbReference type="InterPro" id="IPR036028">
    <property type="entry name" value="SH3-like_dom_sf"/>
</dbReference>
<dbReference type="EMBL" id="CP119312">
    <property type="protein sequence ID" value="WEK05355.1"/>
    <property type="molecule type" value="Genomic_DNA"/>
</dbReference>
<dbReference type="SUPFAM" id="SSF50044">
    <property type="entry name" value="SH3-domain"/>
    <property type="match status" value="1"/>
</dbReference>
<name>A0AAJ5VWS2_9HYPH</name>
<dbReference type="InterPro" id="IPR003646">
    <property type="entry name" value="SH3-like_bac-type"/>
</dbReference>
<dbReference type="SMART" id="SM00287">
    <property type="entry name" value="SH3b"/>
    <property type="match status" value="1"/>
</dbReference>
<feature type="chain" id="PRO_5042617434" evidence="2">
    <location>
        <begin position="27"/>
        <end position="164"/>
    </location>
</feature>
<dbReference type="Gene3D" id="2.30.30.40">
    <property type="entry name" value="SH3 Domains"/>
    <property type="match status" value="1"/>
</dbReference>
<accession>A0AAJ5VWS2</accession>
<gene>
    <name evidence="4" type="ORF">P0Y65_03610</name>
</gene>
<evidence type="ECO:0000256" key="1">
    <source>
        <dbReference type="SAM" id="MobiDB-lite"/>
    </source>
</evidence>
<dbReference type="Proteomes" id="UP001217476">
    <property type="component" value="Chromosome"/>
</dbReference>
<sequence length="164" mass="17658">MALSKKLLAGGLAAVALLATAGSAFAAPAYVTSNVNVRSGPGTGYAIVDALRRGEQVDVQQCRGSWCYVEKRGPDGWVSANYLERGGRPGWNDDYYQPAPPPPPVWNPRPPRPPVWGNPPPPPVWNNPRPPRPPVWGDPRPPRPFDDSSSVCFNGPNGYFCAGN</sequence>
<feature type="region of interest" description="Disordered" evidence="1">
    <location>
        <begin position="89"/>
        <end position="156"/>
    </location>
</feature>
<evidence type="ECO:0000313" key="5">
    <source>
        <dbReference type="Proteomes" id="UP001217476"/>
    </source>
</evidence>
<protein>
    <submittedName>
        <fullName evidence="4">SH3 domain-containing protein</fullName>
    </submittedName>
</protein>
<dbReference type="Pfam" id="PF08239">
    <property type="entry name" value="SH3_3"/>
    <property type="match status" value="1"/>
</dbReference>
<organism evidence="4 5">
    <name type="scientific">Candidatus Devosia phytovorans</name>
    <dbReference type="NCBI Taxonomy" id="3121372"/>
    <lineage>
        <taxon>Bacteria</taxon>
        <taxon>Pseudomonadati</taxon>
        <taxon>Pseudomonadota</taxon>
        <taxon>Alphaproteobacteria</taxon>
        <taxon>Hyphomicrobiales</taxon>
        <taxon>Devosiaceae</taxon>
        <taxon>Devosia</taxon>
    </lineage>
</organism>
<feature type="signal peptide" evidence="2">
    <location>
        <begin position="1"/>
        <end position="26"/>
    </location>
</feature>
<dbReference type="AlphaFoldDB" id="A0AAJ5VWS2"/>
<evidence type="ECO:0000256" key="2">
    <source>
        <dbReference type="SAM" id="SignalP"/>
    </source>
</evidence>
<feature type="compositionally biased region" description="Pro residues" evidence="1">
    <location>
        <begin position="98"/>
        <end position="136"/>
    </location>
</feature>
<feature type="domain" description="SH3b" evidence="3">
    <location>
        <begin position="26"/>
        <end position="87"/>
    </location>
</feature>
<evidence type="ECO:0000313" key="4">
    <source>
        <dbReference type="EMBL" id="WEK05355.1"/>
    </source>
</evidence>
<reference evidence="4" key="1">
    <citation type="submission" date="2023-03" db="EMBL/GenBank/DDBJ databases">
        <title>Andean soil-derived lignocellulolytic bacterial consortium as a source of novel taxa and putative plastic-active enzymes.</title>
        <authorList>
            <person name="Diaz-Garcia L."/>
            <person name="Chuvochina M."/>
            <person name="Feuerriegel G."/>
            <person name="Bunk B."/>
            <person name="Sproer C."/>
            <person name="Streit W.R."/>
            <person name="Rodriguez L.M."/>
            <person name="Overmann J."/>
            <person name="Jimenez D.J."/>
        </authorList>
    </citation>
    <scope>NUCLEOTIDE SEQUENCE</scope>
    <source>
        <strain evidence="4">MAG 4196</strain>
    </source>
</reference>
<keyword evidence="2" id="KW-0732">Signal</keyword>
<proteinExistence type="predicted"/>
<evidence type="ECO:0000259" key="3">
    <source>
        <dbReference type="SMART" id="SM00287"/>
    </source>
</evidence>